<reference evidence="4 5" key="1">
    <citation type="submission" date="2019-03" db="EMBL/GenBank/DDBJ databases">
        <authorList>
            <person name="Yang Y."/>
        </authorList>
    </citation>
    <scope>NUCLEOTIDE SEQUENCE [LARGE SCALE GENOMIC DNA]</scope>
    <source>
        <strain evidence="4 5">ASL-1</strain>
    </source>
</reference>
<dbReference type="FunFam" id="3.40.50.720:FF:000363">
    <property type="entry name" value="D-isomer specific 2-hydroxyacid dehydrogenase"/>
    <property type="match status" value="1"/>
</dbReference>
<evidence type="ECO:0000256" key="2">
    <source>
        <dbReference type="ARBA" id="ARBA00023027"/>
    </source>
</evidence>
<dbReference type="InterPro" id="IPR036291">
    <property type="entry name" value="NAD(P)-bd_dom_sf"/>
</dbReference>
<keyword evidence="1" id="KW-0560">Oxidoreductase</keyword>
<dbReference type="Proteomes" id="UP000297776">
    <property type="component" value="Unassembled WGS sequence"/>
</dbReference>
<dbReference type="Gene3D" id="3.40.50.720">
    <property type="entry name" value="NAD(P)-binding Rossmann-like Domain"/>
    <property type="match status" value="2"/>
</dbReference>
<dbReference type="PANTHER" id="PTHR43333:SF1">
    <property type="entry name" value="D-ISOMER SPECIFIC 2-HYDROXYACID DEHYDROGENASE NAD-BINDING DOMAIN-CONTAINING PROTEIN"/>
    <property type="match status" value="1"/>
</dbReference>
<name>A0A4Y8LN00_9BACL</name>
<sequence>MMEKKIILAHDLEENLVTAVKEAAPEWTVITGKDEEQWGPHMKDASIVAGWKKAMTPYLEQAENLDWVQSWSAGIDSHPLEDFEKHNIKLTSANGVHAYPISETIFAMLLGWTRHIHTYTRQQQEKKWHHAGLKLELHGKKIAILGAGAIGKETAKIAKAFGMKVAGFRRSGKDEEYFDQMYKLDQLEAVLPDCDYVVITLPLTKETNGLFTAETFKCMKPDSFLVNIGRGEIIDEEAMIQALRNGKIAGAGLDVFATEPLPEESPLWNMENVIITPHTAGSTQYYNDRVIKDILLPNLKSFINDEKLLVNLVDYSKGY</sequence>
<evidence type="ECO:0000259" key="3">
    <source>
        <dbReference type="Pfam" id="PF02826"/>
    </source>
</evidence>
<keyword evidence="5" id="KW-1185">Reference proteome</keyword>
<proteinExistence type="predicted"/>
<dbReference type="PANTHER" id="PTHR43333">
    <property type="entry name" value="2-HACID_DH_C DOMAIN-CONTAINING PROTEIN"/>
    <property type="match status" value="1"/>
</dbReference>
<organism evidence="4 5">
    <name type="scientific">Jeotgalibacillus salarius</name>
    <dbReference type="NCBI Taxonomy" id="546023"/>
    <lineage>
        <taxon>Bacteria</taxon>
        <taxon>Bacillati</taxon>
        <taxon>Bacillota</taxon>
        <taxon>Bacilli</taxon>
        <taxon>Bacillales</taxon>
        <taxon>Caryophanaceae</taxon>
        <taxon>Jeotgalibacillus</taxon>
    </lineage>
</organism>
<dbReference type="CDD" id="cd05300">
    <property type="entry name" value="2-Hacid_dh_1"/>
    <property type="match status" value="1"/>
</dbReference>
<evidence type="ECO:0000313" key="4">
    <source>
        <dbReference type="EMBL" id="TFE02123.1"/>
    </source>
</evidence>
<dbReference type="PRINTS" id="PR00411">
    <property type="entry name" value="PNDRDTASEI"/>
</dbReference>
<protein>
    <submittedName>
        <fullName evidence="4">D-2-hydroxyacid dehydrogenase</fullName>
    </submittedName>
</protein>
<dbReference type="Pfam" id="PF02826">
    <property type="entry name" value="2-Hacid_dh_C"/>
    <property type="match status" value="1"/>
</dbReference>
<dbReference type="GO" id="GO:0016616">
    <property type="term" value="F:oxidoreductase activity, acting on the CH-OH group of donors, NAD or NADP as acceptor"/>
    <property type="evidence" value="ECO:0007669"/>
    <property type="project" value="InterPro"/>
</dbReference>
<dbReference type="RefSeq" id="WP_134380828.1">
    <property type="nucleotide sequence ID" value="NZ_SORX01000003.1"/>
</dbReference>
<dbReference type="SUPFAM" id="SSF52283">
    <property type="entry name" value="Formate/glycerate dehydrogenase catalytic domain-like"/>
    <property type="match status" value="1"/>
</dbReference>
<evidence type="ECO:0000313" key="5">
    <source>
        <dbReference type="Proteomes" id="UP000297776"/>
    </source>
</evidence>
<dbReference type="PROSITE" id="PS00671">
    <property type="entry name" value="D_2_HYDROXYACID_DH_3"/>
    <property type="match status" value="1"/>
</dbReference>
<dbReference type="AlphaFoldDB" id="A0A4Y8LN00"/>
<evidence type="ECO:0000256" key="1">
    <source>
        <dbReference type="ARBA" id="ARBA00023002"/>
    </source>
</evidence>
<accession>A0A4Y8LN00</accession>
<dbReference type="EMBL" id="SORX01000003">
    <property type="protein sequence ID" value="TFE02123.1"/>
    <property type="molecule type" value="Genomic_DNA"/>
</dbReference>
<feature type="domain" description="D-isomer specific 2-hydroxyacid dehydrogenase NAD-binding" evidence="3">
    <location>
        <begin position="106"/>
        <end position="280"/>
    </location>
</feature>
<dbReference type="OrthoDB" id="9805416at2"/>
<dbReference type="GO" id="GO:0051287">
    <property type="term" value="F:NAD binding"/>
    <property type="evidence" value="ECO:0007669"/>
    <property type="project" value="InterPro"/>
</dbReference>
<keyword evidence="2" id="KW-0520">NAD</keyword>
<dbReference type="InterPro" id="IPR029753">
    <property type="entry name" value="D-isomer_DH_CS"/>
</dbReference>
<dbReference type="InterPro" id="IPR006140">
    <property type="entry name" value="D-isomer_DH_NAD-bd"/>
</dbReference>
<dbReference type="SUPFAM" id="SSF51735">
    <property type="entry name" value="NAD(P)-binding Rossmann-fold domains"/>
    <property type="match status" value="1"/>
</dbReference>
<gene>
    <name evidence="4" type="ORF">E2626_05990</name>
</gene>
<comment type="caution">
    <text evidence="4">The sequence shown here is derived from an EMBL/GenBank/DDBJ whole genome shotgun (WGS) entry which is preliminary data.</text>
</comment>